<sequence>MHSQQQQQKKRKKKKKREKKRKKKKKKEKKKKKLVLSRFEGEHFEHGYFKVCLGAESAIVERLASATPSINQITIDQQADGLFASTAHHQLIIVRIQEHLLSAARLALAAFAHPLVLVNARRQLEQKSFAIAKKPWCERALPRYALGPGRRAERAKHRISGRFDDQNGRLIKLDFVEQAAGQPSPHARYLLGTEHTGANGLDGERGQTGVAVRVMMVMMKGVGGGGRRAQVPLFGRRDELFERLGPRRALGGGSGAGGRLWVERESGEVALAVLEVLDEMGLDEGRQYGRVDFFFVVDGQAAVLAVVRAHLFDGLFFALEHVVYVLAAHVTEAREALRLAHVVQEEAGEGREERRERDVRVDGGEHVEQAAHRLFARLVQVVEAEVVAVDKVGQFGLQL</sequence>
<accession>A0A3M7SME6</accession>
<dbReference type="EMBL" id="REGN01001119">
    <property type="protein sequence ID" value="RNA36830.1"/>
    <property type="molecule type" value="Genomic_DNA"/>
</dbReference>
<organism evidence="2 3">
    <name type="scientific">Brachionus plicatilis</name>
    <name type="common">Marine rotifer</name>
    <name type="synonym">Brachionus muelleri</name>
    <dbReference type="NCBI Taxonomy" id="10195"/>
    <lineage>
        <taxon>Eukaryota</taxon>
        <taxon>Metazoa</taxon>
        <taxon>Spiralia</taxon>
        <taxon>Gnathifera</taxon>
        <taxon>Rotifera</taxon>
        <taxon>Eurotatoria</taxon>
        <taxon>Monogononta</taxon>
        <taxon>Pseudotrocha</taxon>
        <taxon>Ploima</taxon>
        <taxon>Brachionidae</taxon>
        <taxon>Brachionus</taxon>
    </lineage>
</organism>
<dbReference type="Proteomes" id="UP000276133">
    <property type="component" value="Unassembled WGS sequence"/>
</dbReference>
<keyword evidence="3" id="KW-1185">Reference proteome</keyword>
<gene>
    <name evidence="2" type="ORF">BpHYR1_042999</name>
</gene>
<feature type="compositionally biased region" description="Basic residues" evidence="1">
    <location>
        <begin position="8"/>
        <end position="33"/>
    </location>
</feature>
<dbReference type="AlphaFoldDB" id="A0A3M7SME6"/>
<evidence type="ECO:0000313" key="2">
    <source>
        <dbReference type="EMBL" id="RNA36830.1"/>
    </source>
</evidence>
<protein>
    <submittedName>
        <fullName evidence="2">Uncharacterized protein</fullName>
    </submittedName>
</protein>
<evidence type="ECO:0000256" key="1">
    <source>
        <dbReference type="SAM" id="MobiDB-lite"/>
    </source>
</evidence>
<name>A0A3M7SME6_BRAPC</name>
<reference evidence="2 3" key="1">
    <citation type="journal article" date="2018" name="Sci. Rep.">
        <title>Genomic signatures of local adaptation to the degree of environmental predictability in rotifers.</title>
        <authorList>
            <person name="Franch-Gras L."/>
            <person name="Hahn C."/>
            <person name="Garcia-Roger E.M."/>
            <person name="Carmona M.J."/>
            <person name="Serra M."/>
            <person name="Gomez A."/>
        </authorList>
    </citation>
    <scope>NUCLEOTIDE SEQUENCE [LARGE SCALE GENOMIC DNA]</scope>
    <source>
        <strain evidence="2">HYR1</strain>
    </source>
</reference>
<comment type="caution">
    <text evidence="2">The sequence shown here is derived from an EMBL/GenBank/DDBJ whole genome shotgun (WGS) entry which is preliminary data.</text>
</comment>
<proteinExistence type="predicted"/>
<feature type="region of interest" description="Disordered" evidence="1">
    <location>
        <begin position="1"/>
        <end position="33"/>
    </location>
</feature>
<evidence type="ECO:0000313" key="3">
    <source>
        <dbReference type="Proteomes" id="UP000276133"/>
    </source>
</evidence>